<organism evidence="1 2">
    <name type="scientific">Stephania yunnanensis</name>
    <dbReference type="NCBI Taxonomy" id="152371"/>
    <lineage>
        <taxon>Eukaryota</taxon>
        <taxon>Viridiplantae</taxon>
        <taxon>Streptophyta</taxon>
        <taxon>Embryophyta</taxon>
        <taxon>Tracheophyta</taxon>
        <taxon>Spermatophyta</taxon>
        <taxon>Magnoliopsida</taxon>
        <taxon>Ranunculales</taxon>
        <taxon>Menispermaceae</taxon>
        <taxon>Menispermoideae</taxon>
        <taxon>Cissampelideae</taxon>
        <taxon>Stephania</taxon>
    </lineage>
</organism>
<protein>
    <submittedName>
        <fullName evidence="1">Uncharacterized protein</fullName>
    </submittedName>
</protein>
<comment type="caution">
    <text evidence="1">The sequence shown here is derived from an EMBL/GenBank/DDBJ whole genome shotgun (WGS) entry which is preliminary data.</text>
</comment>
<dbReference type="AlphaFoldDB" id="A0AAP0NXN0"/>
<keyword evidence="2" id="KW-1185">Reference proteome</keyword>
<name>A0AAP0NXN0_9MAGN</name>
<proteinExistence type="predicted"/>
<dbReference type="Proteomes" id="UP001420932">
    <property type="component" value="Unassembled WGS sequence"/>
</dbReference>
<evidence type="ECO:0000313" key="2">
    <source>
        <dbReference type="Proteomes" id="UP001420932"/>
    </source>
</evidence>
<accession>A0AAP0NXN0</accession>
<reference evidence="1 2" key="1">
    <citation type="submission" date="2024-01" db="EMBL/GenBank/DDBJ databases">
        <title>Genome assemblies of Stephania.</title>
        <authorList>
            <person name="Yang L."/>
        </authorList>
    </citation>
    <scope>NUCLEOTIDE SEQUENCE [LARGE SCALE GENOMIC DNA]</scope>
    <source>
        <strain evidence="1">YNDBR</strain>
        <tissue evidence="1">Leaf</tissue>
    </source>
</reference>
<dbReference type="EMBL" id="JBBNAF010000008">
    <property type="protein sequence ID" value="KAK9122064.1"/>
    <property type="molecule type" value="Genomic_DNA"/>
</dbReference>
<evidence type="ECO:0000313" key="1">
    <source>
        <dbReference type="EMBL" id="KAK9122064.1"/>
    </source>
</evidence>
<sequence length="55" mass="6169">MQFSFQQYMLSVPSTDTLSKAVSEGSSYTHQSNDKVISLSLSQSLVFICFEIRDS</sequence>
<gene>
    <name evidence="1" type="ORF">Syun_019681</name>
</gene>